<feature type="compositionally biased region" description="Basic and acidic residues" evidence="1">
    <location>
        <begin position="30"/>
        <end position="43"/>
    </location>
</feature>
<protein>
    <submittedName>
        <fullName evidence="2">Uncharacterized protein</fullName>
    </submittedName>
</protein>
<proteinExistence type="predicted"/>
<evidence type="ECO:0000313" key="3">
    <source>
        <dbReference type="Proteomes" id="UP000233551"/>
    </source>
</evidence>
<organism evidence="2 3">
    <name type="scientific">Punica granatum</name>
    <name type="common">Pomegranate</name>
    <dbReference type="NCBI Taxonomy" id="22663"/>
    <lineage>
        <taxon>Eukaryota</taxon>
        <taxon>Viridiplantae</taxon>
        <taxon>Streptophyta</taxon>
        <taxon>Embryophyta</taxon>
        <taxon>Tracheophyta</taxon>
        <taxon>Spermatophyta</taxon>
        <taxon>Magnoliopsida</taxon>
        <taxon>eudicotyledons</taxon>
        <taxon>Gunneridae</taxon>
        <taxon>Pentapetalae</taxon>
        <taxon>rosids</taxon>
        <taxon>malvids</taxon>
        <taxon>Myrtales</taxon>
        <taxon>Lythraceae</taxon>
        <taxon>Punica</taxon>
    </lineage>
</organism>
<keyword evidence="3" id="KW-1185">Reference proteome</keyword>
<reference evidence="2 3" key="1">
    <citation type="submission" date="2017-11" db="EMBL/GenBank/DDBJ databases">
        <title>De-novo sequencing of pomegranate (Punica granatum L.) genome.</title>
        <authorList>
            <person name="Akparov Z."/>
            <person name="Amiraslanov A."/>
            <person name="Hajiyeva S."/>
            <person name="Abbasov M."/>
            <person name="Kaur K."/>
            <person name="Hamwieh A."/>
            <person name="Solovyev V."/>
            <person name="Salamov A."/>
            <person name="Braich B."/>
            <person name="Kosarev P."/>
            <person name="Mahmoud A."/>
            <person name="Hajiyev E."/>
            <person name="Babayeva S."/>
            <person name="Izzatullayeva V."/>
            <person name="Mammadov A."/>
            <person name="Mammadov A."/>
            <person name="Sharifova S."/>
            <person name="Ojaghi J."/>
            <person name="Eynullazada K."/>
            <person name="Bayramov B."/>
            <person name="Abdulazimova A."/>
            <person name="Shahmuradov I."/>
        </authorList>
    </citation>
    <scope>NUCLEOTIDE SEQUENCE [LARGE SCALE GENOMIC DNA]</scope>
    <source>
        <strain evidence="3">cv. AG2017</strain>
        <tissue evidence="2">Leaf</tissue>
    </source>
</reference>
<name>A0A2I0IWH2_PUNGR</name>
<evidence type="ECO:0000313" key="2">
    <source>
        <dbReference type="EMBL" id="PKI48371.1"/>
    </source>
</evidence>
<feature type="compositionally biased region" description="Polar residues" evidence="1">
    <location>
        <begin position="7"/>
        <end position="18"/>
    </location>
</feature>
<gene>
    <name evidence="2" type="ORF">CRG98_031224</name>
</gene>
<dbReference type="AlphaFoldDB" id="A0A2I0IWH2"/>
<dbReference type="Proteomes" id="UP000233551">
    <property type="component" value="Unassembled WGS sequence"/>
</dbReference>
<sequence>MGAHVVQSGSEHTSTTKIINAWGINQDPSEPTKDTVRTRRDLGEATTPAKYHSPNSTLPLYYPHEIGPYRDIRIGNPKERGDGHSEDRHEVVLTRSTTTSLSSLPY</sequence>
<evidence type="ECO:0000256" key="1">
    <source>
        <dbReference type="SAM" id="MobiDB-lite"/>
    </source>
</evidence>
<dbReference type="EMBL" id="PGOL01002399">
    <property type="protein sequence ID" value="PKI48371.1"/>
    <property type="molecule type" value="Genomic_DNA"/>
</dbReference>
<feature type="region of interest" description="Disordered" evidence="1">
    <location>
        <begin position="1"/>
        <end position="59"/>
    </location>
</feature>
<comment type="caution">
    <text evidence="2">The sequence shown here is derived from an EMBL/GenBank/DDBJ whole genome shotgun (WGS) entry which is preliminary data.</text>
</comment>
<accession>A0A2I0IWH2</accession>